<comment type="caution">
    <text evidence="1">The sequence shown here is derived from an EMBL/GenBank/DDBJ whole genome shotgun (WGS) entry which is preliminary data.</text>
</comment>
<gene>
    <name evidence="1" type="ORF">ACEZDG_23615</name>
</gene>
<organism evidence="1 2">
    <name type="scientific">Streptacidiphilus alkalitolerans</name>
    <dbReference type="NCBI Taxonomy" id="3342712"/>
    <lineage>
        <taxon>Bacteria</taxon>
        <taxon>Bacillati</taxon>
        <taxon>Actinomycetota</taxon>
        <taxon>Actinomycetes</taxon>
        <taxon>Kitasatosporales</taxon>
        <taxon>Streptomycetaceae</taxon>
        <taxon>Streptacidiphilus</taxon>
    </lineage>
</organism>
<proteinExistence type="predicted"/>
<evidence type="ECO:0000313" key="2">
    <source>
        <dbReference type="Proteomes" id="UP001592582"/>
    </source>
</evidence>
<keyword evidence="2" id="KW-1185">Reference proteome</keyword>
<accession>A0ABV6VEV6</accession>
<dbReference type="EMBL" id="JBHEZX010000010">
    <property type="protein sequence ID" value="MFC1412260.1"/>
    <property type="molecule type" value="Genomic_DNA"/>
</dbReference>
<protein>
    <submittedName>
        <fullName evidence="1">Uncharacterized protein</fullName>
    </submittedName>
</protein>
<name>A0ABV6VEV6_9ACTN</name>
<sequence length="93" mass="9599">MTSTIEKKSGLSATAGKAKQLKGFKHSKPGILFGIGGSAFGAFGVFKDIRKARAEGDTLKLVNAAVAAVALVTGTALLLRELRQLGDDDILLG</sequence>
<dbReference type="Proteomes" id="UP001592582">
    <property type="component" value="Unassembled WGS sequence"/>
</dbReference>
<evidence type="ECO:0000313" key="1">
    <source>
        <dbReference type="EMBL" id="MFC1412260.1"/>
    </source>
</evidence>
<reference evidence="1 2" key="1">
    <citation type="submission" date="2024-09" db="EMBL/GenBank/DDBJ databases">
        <authorList>
            <person name="Lee S.D."/>
        </authorList>
    </citation>
    <scope>NUCLEOTIDE SEQUENCE [LARGE SCALE GENOMIC DNA]</scope>
    <source>
        <strain evidence="1 2">N1-1</strain>
    </source>
</reference>